<dbReference type="InterPro" id="IPR020904">
    <property type="entry name" value="Sc_DH/Rdtase_CS"/>
</dbReference>
<evidence type="ECO:0000259" key="4">
    <source>
        <dbReference type="SMART" id="SM00822"/>
    </source>
</evidence>
<dbReference type="Proteomes" id="UP000198362">
    <property type="component" value="Unassembled WGS sequence"/>
</dbReference>
<dbReference type="EMBL" id="FZPH01000006">
    <property type="protein sequence ID" value="SNT45351.1"/>
    <property type="molecule type" value="Genomic_DNA"/>
</dbReference>
<name>A0A239MRK0_9ACTN</name>
<protein>
    <submittedName>
        <fullName evidence="5">3-oxoacyl-[acyl-carrier protein] reductase</fullName>
    </submittedName>
</protein>
<dbReference type="RefSeq" id="WP_089249982.1">
    <property type="nucleotide sequence ID" value="NZ_FZPH01000006.1"/>
</dbReference>
<dbReference type="InterPro" id="IPR057326">
    <property type="entry name" value="KR_dom"/>
</dbReference>
<sequence length="248" mass="25088">MSRVVVVSGGGTGIGRAVTVSCAKDGDTVVIIGRRAEVLAATATETGAHAIVADVGEIADAERAAAEIGERFGQIDVLVNNAGGNAVLALPDPGPTVGPVARASAAWTANLRSNVLTAVHLTEALRDLLADDARVVLLSSIAAFRGSGSGSYGGSKAALHPYAIDLAAALGPRGITVNVVAPGYTTETEFFADTMTAQRHETLVGQALNKRAGHADDVAATIRWLTSPDAGHVTAQIIQVNGGALPGR</sequence>
<keyword evidence="2" id="KW-0521">NADP</keyword>
<dbReference type="Pfam" id="PF13561">
    <property type="entry name" value="adh_short_C2"/>
    <property type="match status" value="1"/>
</dbReference>
<dbReference type="CDD" id="cd05233">
    <property type="entry name" value="SDR_c"/>
    <property type="match status" value="1"/>
</dbReference>
<evidence type="ECO:0000313" key="6">
    <source>
        <dbReference type="Proteomes" id="UP000198362"/>
    </source>
</evidence>
<organism evidence="5 6">
    <name type="scientific">Asanoa hainanensis</name>
    <dbReference type="NCBI Taxonomy" id="560556"/>
    <lineage>
        <taxon>Bacteria</taxon>
        <taxon>Bacillati</taxon>
        <taxon>Actinomycetota</taxon>
        <taxon>Actinomycetes</taxon>
        <taxon>Micromonosporales</taxon>
        <taxon>Micromonosporaceae</taxon>
        <taxon>Asanoa</taxon>
    </lineage>
</organism>
<dbReference type="GO" id="GO:0016491">
    <property type="term" value="F:oxidoreductase activity"/>
    <property type="evidence" value="ECO:0007669"/>
    <property type="project" value="UniProtKB-KW"/>
</dbReference>
<evidence type="ECO:0000313" key="5">
    <source>
        <dbReference type="EMBL" id="SNT45351.1"/>
    </source>
</evidence>
<proteinExistence type="inferred from homology"/>
<feature type="domain" description="Ketoreductase" evidence="4">
    <location>
        <begin position="3"/>
        <end position="183"/>
    </location>
</feature>
<comment type="similarity">
    <text evidence="1">Belongs to the short-chain dehydrogenases/reductases (SDR) family.</text>
</comment>
<keyword evidence="3" id="KW-0560">Oxidoreductase</keyword>
<dbReference type="SUPFAM" id="SSF51735">
    <property type="entry name" value="NAD(P)-binding Rossmann-fold domains"/>
    <property type="match status" value="1"/>
</dbReference>
<dbReference type="SMART" id="SM00822">
    <property type="entry name" value="PKS_KR"/>
    <property type="match status" value="1"/>
</dbReference>
<evidence type="ECO:0000256" key="3">
    <source>
        <dbReference type="ARBA" id="ARBA00023002"/>
    </source>
</evidence>
<dbReference type="PROSITE" id="PS00061">
    <property type="entry name" value="ADH_SHORT"/>
    <property type="match status" value="1"/>
</dbReference>
<gene>
    <name evidence="5" type="ORF">SAMN05421812_106231</name>
</gene>
<dbReference type="InterPro" id="IPR002347">
    <property type="entry name" value="SDR_fam"/>
</dbReference>
<dbReference type="PRINTS" id="PR00081">
    <property type="entry name" value="GDHRDH"/>
</dbReference>
<dbReference type="PRINTS" id="PR00080">
    <property type="entry name" value="SDRFAMILY"/>
</dbReference>
<dbReference type="OrthoDB" id="3210335at2"/>
<accession>A0A239MRK0</accession>
<dbReference type="InterPro" id="IPR036291">
    <property type="entry name" value="NAD(P)-bd_dom_sf"/>
</dbReference>
<keyword evidence="6" id="KW-1185">Reference proteome</keyword>
<dbReference type="InterPro" id="IPR052178">
    <property type="entry name" value="Sec_Metab_Biosynth_SDR"/>
</dbReference>
<dbReference type="PANTHER" id="PTHR43618">
    <property type="entry name" value="7-ALPHA-HYDROXYSTEROID DEHYDROGENASE"/>
    <property type="match status" value="1"/>
</dbReference>
<evidence type="ECO:0000256" key="2">
    <source>
        <dbReference type="ARBA" id="ARBA00022857"/>
    </source>
</evidence>
<evidence type="ECO:0000256" key="1">
    <source>
        <dbReference type="ARBA" id="ARBA00006484"/>
    </source>
</evidence>
<dbReference type="AlphaFoldDB" id="A0A239MRK0"/>
<dbReference type="PANTHER" id="PTHR43618:SF8">
    <property type="entry name" value="7ALPHA-HYDROXYSTEROID DEHYDROGENASE"/>
    <property type="match status" value="1"/>
</dbReference>
<dbReference type="Gene3D" id="3.40.50.720">
    <property type="entry name" value="NAD(P)-binding Rossmann-like Domain"/>
    <property type="match status" value="1"/>
</dbReference>
<reference evidence="5 6" key="1">
    <citation type="submission" date="2017-06" db="EMBL/GenBank/DDBJ databases">
        <authorList>
            <person name="Kim H.J."/>
            <person name="Triplett B.A."/>
        </authorList>
    </citation>
    <scope>NUCLEOTIDE SEQUENCE [LARGE SCALE GENOMIC DNA]</scope>
    <source>
        <strain evidence="5 6">CGMCC 4.5593</strain>
    </source>
</reference>